<evidence type="ECO:0000313" key="1">
    <source>
        <dbReference type="EMBL" id="KRL75930.1"/>
    </source>
</evidence>
<dbReference type="PATRIC" id="fig|1423740.3.peg.2198"/>
<evidence type="ECO:0000313" key="2">
    <source>
        <dbReference type="Proteomes" id="UP000051048"/>
    </source>
</evidence>
<dbReference type="Proteomes" id="UP000051048">
    <property type="component" value="Unassembled WGS sequence"/>
</dbReference>
<name>A0A0R1TAC5_9LACO</name>
<dbReference type="EMBL" id="AZFH01000204">
    <property type="protein sequence ID" value="KRL75930.1"/>
    <property type="molecule type" value="Genomic_DNA"/>
</dbReference>
<reference evidence="1 2" key="1">
    <citation type="journal article" date="2015" name="Genome Announc.">
        <title>Expanding the biotechnology potential of lactobacilli through comparative genomics of 213 strains and associated genera.</title>
        <authorList>
            <person name="Sun Z."/>
            <person name="Harris H.M."/>
            <person name="McCann A."/>
            <person name="Guo C."/>
            <person name="Argimon S."/>
            <person name="Zhang W."/>
            <person name="Yang X."/>
            <person name="Jeffery I.B."/>
            <person name="Cooney J.C."/>
            <person name="Kagawa T.F."/>
            <person name="Liu W."/>
            <person name="Song Y."/>
            <person name="Salvetti E."/>
            <person name="Wrobel A."/>
            <person name="Rasinkangas P."/>
            <person name="Parkhill J."/>
            <person name="Rea M.C."/>
            <person name="O'Sullivan O."/>
            <person name="Ritari J."/>
            <person name="Douillard F.P."/>
            <person name="Paul Ross R."/>
            <person name="Yang R."/>
            <person name="Briner A.E."/>
            <person name="Felis G.E."/>
            <person name="de Vos W.M."/>
            <person name="Barrangou R."/>
            <person name="Klaenhammer T.R."/>
            <person name="Caufield P.W."/>
            <person name="Cui Y."/>
            <person name="Zhang H."/>
            <person name="O'Toole P.W."/>
        </authorList>
    </citation>
    <scope>NUCLEOTIDE SEQUENCE [LARGE SCALE GENOMIC DNA]</scope>
    <source>
        <strain evidence="1 2">DSM 15833</strain>
    </source>
</reference>
<sequence length="123" mass="13879">MNFFIRGKIKLKKTLTKEVELMTAEINNTPNLILNTIALDIADNLLRALENGVSYNLMDQDIQELKHILQKATQEAVSYAPSHLDLDAAEELLDALDQGASIAHLNYIELEKLKTILEKVDDF</sequence>
<organism evidence="1 2">
    <name type="scientific">Ligilactobacillus equi DSM 15833 = JCM 10991</name>
    <dbReference type="NCBI Taxonomy" id="1423740"/>
    <lineage>
        <taxon>Bacteria</taxon>
        <taxon>Bacillati</taxon>
        <taxon>Bacillota</taxon>
        <taxon>Bacilli</taxon>
        <taxon>Lactobacillales</taxon>
        <taxon>Lactobacillaceae</taxon>
        <taxon>Ligilactobacillus</taxon>
    </lineage>
</organism>
<accession>A0A0R1TAC5</accession>
<comment type="caution">
    <text evidence="1">The sequence shown here is derived from an EMBL/GenBank/DDBJ whole genome shotgun (WGS) entry which is preliminary data.</text>
</comment>
<gene>
    <name evidence="1" type="ORF">FC36_GL002031</name>
</gene>
<dbReference type="AlphaFoldDB" id="A0A0R1TAC5"/>
<protein>
    <submittedName>
        <fullName evidence="1">Uncharacterized protein</fullName>
    </submittedName>
</protein>
<proteinExistence type="predicted"/>